<sequence>MDIVVTQIKQIGREIMLDGNSLVGYQHSANLFIKLIKDTSETNPFKGMVLSGFCSSWKSDMPIVCPLQEKDDGTYILLPDGVFENEGDVYLSLAAIDENKIVITSNRLALQVDVSNKIKAAVSPPEEYWQREVLSAMKSWYTSTVDPYFEKSKEKLDDLIDQTNESQKDVKNAVAQCYDAISALQLETFDMDGGDPFTQASEDDIDVNGGYPI</sequence>
<dbReference type="AlphaFoldDB" id="A0A099I3Y8"/>
<proteinExistence type="predicted"/>
<dbReference type="RefSeq" id="WP_044906396.1">
    <property type="nucleotide sequence ID" value="NZ_JQIF01000072.1"/>
</dbReference>
<evidence type="ECO:0000313" key="2">
    <source>
        <dbReference type="Proteomes" id="UP000030008"/>
    </source>
</evidence>
<accession>A0A099I3Y8</accession>
<dbReference type="EMBL" id="JQIF01000072">
    <property type="protein sequence ID" value="KGJ52306.1"/>
    <property type="molecule type" value="Genomic_DNA"/>
</dbReference>
<protein>
    <submittedName>
        <fullName evidence="1">Uncharacterized protein</fullName>
    </submittedName>
</protein>
<reference evidence="1 2" key="1">
    <citation type="submission" date="2014-08" db="EMBL/GenBank/DDBJ databases">
        <title>Clostridium innocuum, an unnegligible vancomycin-resistant pathogen causing extra-intestinal infections.</title>
        <authorList>
            <person name="Feng Y."/>
            <person name="Chiu C.-H."/>
        </authorList>
    </citation>
    <scope>NUCLEOTIDE SEQUENCE [LARGE SCALE GENOMIC DNA]</scope>
    <source>
        <strain evidence="1 2">AN88</strain>
    </source>
</reference>
<organism evidence="1 2">
    <name type="scientific">Clostridium innocuum</name>
    <dbReference type="NCBI Taxonomy" id="1522"/>
    <lineage>
        <taxon>Bacteria</taxon>
        <taxon>Bacillati</taxon>
        <taxon>Bacillota</taxon>
        <taxon>Clostridia</taxon>
        <taxon>Eubacteriales</taxon>
        <taxon>Clostridiaceae</taxon>
        <taxon>Clostridium</taxon>
    </lineage>
</organism>
<dbReference type="Proteomes" id="UP000030008">
    <property type="component" value="Unassembled WGS sequence"/>
</dbReference>
<comment type="caution">
    <text evidence="1">The sequence shown here is derived from an EMBL/GenBank/DDBJ whole genome shotgun (WGS) entry which is preliminary data.</text>
</comment>
<gene>
    <name evidence="1" type="ORF">CIAN88_15270</name>
</gene>
<evidence type="ECO:0000313" key="1">
    <source>
        <dbReference type="EMBL" id="KGJ52306.1"/>
    </source>
</evidence>
<name>A0A099I3Y8_CLOIN</name>